<evidence type="ECO:0000313" key="3">
    <source>
        <dbReference type="Proteomes" id="UP000518266"/>
    </source>
</evidence>
<dbReference type="EMBL" id="JAAKFY010000027">
    <property type="protein sequence ID" value="KAF3832101.1"/>
    <property type="molecule type" value="Genomic_DNA"/>
</dbReference>
<reference evidence="2 3" key="1">
    <citation type="submission" date="2020-03" db="EMBL/GenBank/DDBJ databases">
        <title>Dissostichus mawsoni Genome sequencing and assembly.</title>
        <authorList>
            <person name="Park H."/>
        </authorList>
    </citation>
    <scope>NUCLEOTIDE SEQUENCE [LARGE SCALE GENOMIC DNA]</scope>
    <source>
        <strain evidence="2">DM0001</strain>
        <tissue evidence="2">Muscle</tissue>
    </source>
</reference>
<evidence type="ECO:0000256" key="1">
    <source>
        <dbReference type="SAM" id="MobiDB-lite"/>
    </source>
</evidence>
<name>A0A7J5X568_DISMA</name>
<sequence>MKSLERILLRFLISTTQDILDPYQFAYKQGGDIMASAAPEDLSENQEGSAASGDTGTSGGDTGMAGSRKRTFVQVVTACVILHNICVGVGDDQPPEDAALEEENQPPVAHEGGGERTPPKTESSVSVEVFKGQLETHLFRQAFGASEEKKDPLAKTAAEEILVSSEEEDGEKHPFISSAMAASQWCSAKKMGDKVILPQILSMAPLDREAALHDLGEASNEDGWEDRMDPFMFKFKFESDYLMFFEQCIDKENIKVHACFEERG</sequence>
<feature type="compositionally biased region" description="Acidic residues" evidence="1">
    <location>
        <begin position="93"/>
        <end position="104"/>
    </location>
</feature>
<dbReference type="AlphaFoldDB" id="A0A7J5X568"/>
<protein>
    <submittedName>
        <fullName evidence="2">Uncharacterized protein</fullName>
    </submittedName>
</protein>
<feature type="region of interest" description="Disordered" evidence="1">
    <location>
        <begin position="93"/>
        <end position="123"/>
    </location>
</feature>
<gene>
    <name evidence="2" type="ORF">F7725_025766</name>
</gene>
<proteinExistence type="predicted"/>
<keyword evidence="3" id="KW-1185">Reference proteome</keyword>
<feature type="region of interest" description="Disordered" evidence="1">
    <location>
        <begin position="40"/>
        <end position="65"/>
    </location>
</feature>
<evidence type="ECO:0000313" key="2">
    <source>
        <dbReference type="EMBL" id="KAF3832101.1"/>
    </source>
</evidence>
<organism evidence="2 3">
    <name type="scientific">Dissostichus mawsoni</name>
    <name type="common">Antarctic cod</name>
    <dbReference type="NCBI Taxonomy" id="36200"/>
    <lineage>
        <taxon>Eukaryota</taxon>
        <taxon>Metazoa</taxon>
        <taxon>Chordata</taxon>
        <taxon>Craniata</taxon>
        <taxon>Vertebrata</taxon>
        <taxon>Euteleostomi</taxon>
        <taxon>Actinopterygii</taxon>
        <taxon>Neopterygii</taxon>
        <taxon>Teleostei</taxon>
        <taxon>Neoteleostei</taxon>
        <taxon>Acanthomorphata</taxon>
        <taxon>Eupercaria</taxon>
        <taxon>Perciformes</taxon>
        <taxon>Notothenioidei</taxon>
        <taxon>Nototheniidae</taxon>
        <taxon>Dissostichus</taxon>
    </lineage>
</organism>
<accession>A0A7J5X568</accession>
<dbReference type="Proteomes" id="UP000518266">
    <property type="component" value="Unassembled WGS sequence"/>
</dbReference>
<comment type="caution">
    <text evidence="2">The sequence shown here is derived from an EMBL/GenBank/DDBJ whole genome shotgun (WGS) entry which is preliminary data.</text>
</comment>